<accession>W8BKK3</accession>
<keyword evidence="1" id="KW-1133">Transmembrane helix</keyword>
<feature type="transmembrane region" description="Helical" evidence="1">
    <location>
        <begin position="594"/>
        <end position="620"/>
    </location>
</feature>
<protein>
    <submittedName>
        <fullName evidence="2">Uncharacterized protein</fullName>
    </submittedName>
</protein>
<organism evidence="2">
    <name type="scientific">Ceratitis capitata</name>
    <name type="common">Mediterranean fruit fly</name>
    <name type="synonym">Tephritis capitata</name>
    <dbReference type="NCBI Taxonomy" id="7213"/>
    <lineage>
        <taxon>Eukaryota</taxon>
        <taxon>Metazoa</taxon>
        <taxon>Ecdysozoa</taxon>
        <taxon>Arthropoda</taxon>
        <taxon>Hexapoda</taxon>
        <taxon>Insecta</taxon>
        <taxon>Pterygota</taxon>
        <taxon>Neoptera</taxon>
        <taxon>Endopterygota</taxon>
        <taxon>Diptera</taxon>
        <taxon>Brachycera</taxon>
        <taxon>Muscomorpha</taxon>
        <taxon>Tephritoidea</taxon>
        <taxon>Tephritidae</taxon>
        <taxon>Ceratitis</taxon>
        <taxon>Ceratitis</taxon>
    </lineage>
</organism>
<keyword evidence="1" id="KW-0472">Membrane</keyword>
<evidence type="ECO:0000313" key="2">
    <source>
        <dbReference type="EMBL" id="JAB99292.1"/>
    </source>
</evidence>
<feature type="transmembrane region" description="Helical" evidence="1">
    <location>
        <begin position="7"/>
        <end position="30"/>
    </location>
</feature>
<reference evidence="2" key="2">
    <citation type="journal article" date="2014" name="BMC Genomics">
        <title>A genomic perspective to assessing quality of mass-reared SIT flies used in Mediterranean fruit fly (Ceratitis capitata) eradication in California.</title>
        <authorList>
            <person name="Calla B."/>
            <person name="Hall B."/>
            <person name="Hou S."/>
            <person name="Geib S.M."/>
        </authorList>
    </citation>
    <scope>NUCLEOTIDE SEQUENCE</scope>
</reference>
<dbReference type="AlphaFoldDB" id="W8BKK3"/>
<evidence type="ECO:0000256" key="1">
    <source>
        <dbReference type="SAM" id="Phobius"/>
    </source>
</evidence>
<feature type="transmembrane region" description="Helical" evidence="1">
    <location>
        <begin position="511"/>
        <end position="531"/>
    </location>
</feature>
<feature type="transmembrane region" description="Helical" evidence="1">
    <location>
        <begin position="537"/>
        <end position="558"/>
    </location>
</feature>
<sequence length="681" mass="79232">MNSVFEYLCFNMFLINLYFNSYLEIFNYYIEIFLSKISNIYYGLFKLRYYLLIFFLLVSYFYRPVSAHDSLSFYNINQATSFCCRVWRERLSLNSKELMQLCPNKFKGSIMHYCGKSLNPDWYEESYKTYWTRLSNTRNAGDTYNNALTFCCECFEKNLICKICTIARYNIICNLPGETEFIWYNSYFKPAYDILKYQATSYTFYYTSSKILYYHHFGEVDYFFPVNATSCQGQDLLSSKSGYNTAFQCISAGITPYSCPKGNVTTVSCDYVNNFSANHEDIRTCTPLVNRNVRIIRNGNKICSNGYVLDLPFVTEYLINSIDEPGKLIPEYLGYSDTTTYYSAFDISDIENFISKNDLTNINTIIPVNNKMSLSLEFSFKDYDLSGSFLGEYYITTFCHANYIRYNITHKICSGAFLRSEIIHPDWLFLYDPIDVVTYTYDIENTHIFKNITCDVSKKFFECGLLDMLNNMSSKHNITSFESVKYFIELMGKNDSNVHFYTTDSLGNKRLVGNWFSGIFGVLIQPFFDVFVETVKLLLGIVADLLVVVIESLVKALGALIQPVADILEVLLKLIVSSVAIVESKILLLEYTLLFLFLMYFVFNNVYFASVVVIIFMLIFGITRRSPSLILPLLNKELNYFSLDDYYRTKFDYNYSINYHTDSALYTFSFLIGNYSFVKLN</sequence>
<dbReference type="EMBL" id="GAMC01007263">
    <property type="protein sequence ID" value="JAB99292.1"/>
    <property type="molecule type" value="mRNA"/>
</dbReference>
<keyword evidence="1" id="KW-0812">Transmembrane</keyword>
<feature type="transmembrane region" description="Helical" evidence="1">
    <location>
        <begin position="42"/>
        <end position="62"/>
    </location>
</feature>
<name>W8BKK3_CERCA</name>
<proteinExistence type="evidence at transcript level"/>
<feature type="transmembrane region" description="Helical" evidence="1">
    <location>
        <begin position="570"/>
        <end position="588"/>
    </location>
</feature>
<reference evidence="2" key="1">
    <citation type="submission" date="2013-07" db="EMBL/GenBank/DDBJ databases">
        <authorList>
            <person name="Geib S."/>
        </authorList>
    </citation>
    <scope>NUCLEOTIDE SEQUENCE</scope>
</reference>